<gene>
    <name evidence="2" type="primary">Dgri\GH21472</name>
    <name evidence="2" type="ORF">Dgri_GH21472</name>
</gene>
<accession>B4J9U1</accession>
<keyword evidence="3" id="KW-1185">Reference proteome</keyword>
<evidence type="ECO:0000313" key="2">
    <source>
        <dbReference type="EMBL" id="EDW01505.1"/>
    </source>
</evidence>
<evidence type="ECO:0000313" key="3">
    <source>
        <dbReference type="Proteomes" id="UP000001070"/>
    </source>
</evidence>
<dbReference type="STRING" id="7222.B4J9U1"/>
<reference evidence="2 3" key="1">
    <citation type="journal article" date="2007" name="Nature">
        <title>Evolution of genes and genomes on the Drosophila phylogeny.</title>
        <authorList>
            <consortium name="Drosophila 12 Genomes Consortium"/>
            <person name="Clark A.G."/>
            <person name="Eisen M.B."/>
            <person name="Smith D.R."/>
            <person name="Bergman C.M."/>
            <person name="Oliver B."/>
            <person name="Markow T.A."/>
            <person name="Kaufman T.C."/>
            <person name="Kellis M."/>
            <person name="Gelbart W."/>
            <person name="Iyer V.N."/>
            <person name="Pollard D.A."/>
            <person name="Sackton T.B."/>
            <person name="Larracuente A.M."/>
            <person name="Singh N.D."/>
            <person name="Abad J.P."/>
            <person name="Abt D.N."/>
            <person name="Adryan B."/>
            <person name="Aguade M."/>
            <person name="Akashi H."/>
            <person name="Anderson W.W."/>
            <person name="Aquadro C.F."/>
            <person name="Ardell D.H."/>
            <person name="Arguello R."/>
            <person name="Artieri C.G."/>
            <person name="Barbash D.A."/>
            <person name="Barker D."/>
            <person name="Barsanti P."/>
            <person name="Batterham P."/>
            <person name="Batzoglou S."/>
            <person name="Begun D."/>
            <person name="Bhutkar A."/>
            <person name="Blanco E."/>
            <person name="Bosak S.A."/>
            <person name="Bradley R.K."/>
            <person name="Brand A.D."/>
            <person name="Brent M.R."/>
            <person name="Brooks A.N."/>
            <person name="Brown R.H."/>
            <person name="Butlin R.K."/>
            <person name="Caggese C."/>
            <person name="Calvi B.R."/>
            <person name="Bernardo de Carvalho A."/>
            <person name="Caspi A."/>
            <person name="Castrezana S."/>
            <person name="Celniker S.E."/>
            <person name="Chang J.L."/>
            <person name="Chapple C."/>
            <person name="Chatterji S."/>
            <person name="Chinwalla A."/>
            <person name="Civetta A."/>
            <person name="Clifton S.W."/>
            <person name="Comeron J.M."/>
            <person name="Costello J.C."/>
            <person name="Coyne J.A."/>
            <person name="Daub J."/>
            <person name="David R.G."/>
            <person name="Delcher A.L."/>
            <person name="Delehaunty K."/>
            <person name="Do C.B."/>
            <person name="Ebling H."/>
            <person name="Edwards K."/>
            <person name="Eickbush T."/>
            <person name="Evans J.D."/>
            <person name="Filipski A."/>
            <person name="Findeiss S."/>
            <person name="Freyhult E."/>
            <person name="Fulton L."/>
            <person name="Fulton R."/>
            <person name="Garcia A.C."/>
            <person name="Gardiner A."/>
            <person name="Garfield D.A."/>
            <person name="Garvin B.E."/>
            <person name="Gibson G."/>
            <person name="Gilbert D."/>
            <person name="Gnerre S."/>
            <person name="Godfrey J."/>
            <person name="Good R."/>
            <person name="Gotea V."/>
            <person name="Gravely B."/>
            <person name="Greenberg A.J."/>
            <person name="Griffiths-Jones S."/>
            <person name="Gross S."/>
            <person name="Guigo R."/>
            <person name="Gustafson E.A."/>
            <person name="Haerty W."/>
            <person name="Hahn M.W."/>
            <person name="Halligan D.L."/>
            <person name="Halpern A.L."/>
            <person name="Halter G.M."/>
            <person name="Han M.V."/>
            <person name="Heger A."/>
            <person name="Hillier L."/>
            <person name="Hinrichs A.S."/>
            <person name="Holmes I."/>
            <person name="Hoskins R.A."/>
            <person name="Hubisz M.J."/>
            <person name="Hultmark D."/>
            <person name="Huntley M.A."/>
            <person name="Jaffe D.B."/>
            <person name="Jagadeeshan S."/>
            <person name="Jeck W.R."/>
            <person name="Johnson J."/>
            <person name="Jones C.D."/>
            <person name="Jordan W.C."/>
            <person name="Karpen G.H."/>
            <person name="Kataoka E."/>
            <person name="Keightley P.D."/>
            <person name="Kheradpour P."/>
            <person name="Kirkness E.F."/>
            <person name="Koerich L.B."/>
            <person name="Kristiansen K."/>
            <person name="Kudrna D."/>
            <person name="Kulathinal R.J."/>
            <person name="Kumar S."/>
            <person name="Kwok R."/>
            <person name="Lander E."/>
            <person name="Langley C.H."/>
            <person name="Lapoint R."/>
            <person name="Lazzaro B.P."/>
            <person name="Lee S.J."/>
            <person name="Levesque L."/>
            <person name="Li R."/>
            <person name="Lin C.F."/>
            <person name="Lin M.F."/>
            <person name="Lindblad-Toh K."/>
            <person name="Llopart A."/>
            <person name="Long M."/>
            <person name="Low L."/>
            <person name="Lozovsky E."/>
            <person name="Lu J."/>
            <person name="Luo M."/>
            <person name="Machado C.A."/>
            <person name="Makalowski W."/>
            <person name="Marzo M."/>
            <person name="Matsuda M."/>
            <person name="Matzkin L."/>
            <person name="McAllister B."/>
            <person name="McBride C.S."/>
            <person name="McKernan B."/>
            <person name="McKernan K."/>
            <person name="Mendez-Lago M."/>
            <person name="Minx P."/>
            <person name="Mollenhauer M.U."/>
            <person name="Montooth K."/>
            <person name="Mount S.M."/>
            <person name="Mu X."/>
            <person name="Myers E."/>
            <person name="Negre B."/>
            <person name="Newfeld S."/>
            <person name="Nielsen R."/>
            <person name="Noor M.A."/>
            <person name="O'Grady P."/>
            <person name="Pachter L."/>
            <person name="Papaceit M."/>
            <person name="Parisi M.J."/>
            <person name="Parisi M."/>
            <person name="Parts L."/>
            <person name="Pedersen J.S."/>
            <person name="Pesole G."/>
            <person name="Phillippy A.M."/>
            <person name="Ponting C.P."/>
            <person name="Pop M."/>
            <person name="Porcelli D."/>
            <person name="Powell J.R."/>
            <person name="Prohaska S."/>
            <person name="Pruitt K."/>
            <person name="Puig M."/>
            <person name="Quesneville H."/>
            <person name="Ram K.R."/>
            <person name="Rand D."/>
            <person name="Rasmussen M.D."/>
            <person name="Reed L.K."/>
            <person name="Reenan R."/>
            <person name="Reily A."/>
            <person name="Remington K.A."/>
            <person name="Rieger T.T."/>
            <person name="Ritchie M.G."/>
            <person name="Robin C."/>
            <person name="Rogers Y.H."/>
            <person name="Rohde C."/>
            <person name="Rozas J."/>
            <person name="Rubenfield M.J."/>
            <person name="Ruiz A."/>
            <person name="Russo S."/>
            <person name="Salzberg S.L."/>
            <person name="Sanchez-Gracia A."/>
            <person name="Saranga D.J."/>
            <person name="Sato H."/>
            <person name="Schaeffer S.W."/>
            <person name="Schatz M.C."/>
            <person name="Schlenke T."/>
            <person name="Schwartz R."/>
            <person name="Segarra C."/>
            <person name="Singh R.S."/>
            <person name="Sirot L."/>
            <person name="Sirota M."/>
            <person name="Sisneros N.B."/>
            <person name="Smith C.D."/>
            <person name="Smith T.F."/>
            <person name="Spieth J."/>
            <person name="Stage D.E."/>
            <person name="Stark A."/>
            <person name="Stephan W."/>
            <person name="Strausberg R.L."/>
            <person name="Strempel S."/>
            <person name="Sturgill D."/>
            <person name="Sutton G."/>
            <person name="Sutton G.G."/>
            <person name="Tao W."/>
            <person name="Teichmann S."/>
            <person name="Tobari Y.N."/>
            <person name="Tomimura Y."/>
            <person name="Tsolas J.M."/>
            <person name="Valente V.L."/>
            <person name="Venter E."/>
            <person name="Venter J.C."/>
            <person name="Vicario S."/>
            <person name="Vieira F.G."/>
            <person name="Vilella A.J."/>
            <person name="Villasante A."/>
            <person name="Walenz B."/>
            <person name="Wang J."/>
            <person name="Wasserman M."/>
            <person name="Watts T."/>
            <person name="Wilson D."/>
            <person name="Wilson R.K."/>
            <person name="Wing R.A."/>
            <person name="Wolfner M.F."/>
            <person name="Wong A."/>
            <person name="Wong G.K."/>
            <person name="Wu C.I."/>
            <person name="Wu G."/>
            <person name="Yamamoto D."/>
            <person name="Yang H.P."/>
            <person name="Yang S.P."/>
            <person name="Yorke J.A."/>
            <person name="Yoshida K."/>
            <person name="Zdobnov E."/>
            <person name="Zhang P."/>
            <person name="Zhang Y."/>
            <person name="Zimin A.V."/>
            <person name="Baldwin J."/>
            <person name="Abdouelleil A."/>
            <person name="Abdulkadir J."/>
            <person name="Abebe A."/>
            <person name="Abera B."/>
            <person name="Abreu J."/>
            <person name="Acer S.C."/>
            <person name="Aftuck L."/>
            <person name="Alexander A."/>
            <person name="An P."/>
            <person name="Anderson E."/>
            <person name="Anderson S."/>
            <person name="Arachi H."/>
            <person name="Azer M."/>
            <person name="Bachantsang P."/>
            <person name="Barry A."/>
            <person name="Bayul T."/>
            <person name="Berlin A."/>
            <person name="Bessette D."/>
            <person name="Bloom T."/>
            <person name="Blye J."/>
            <person name="Boguslavskiy L."/>
            <person name="Bonnet C."/>
            <person name="Boukhgalter B."/>
            <person name="Bourzgui I."/>
            <person name="Brown A."/>
            <person name="Cahill P."/>
            <person name="Channer S."/>
            <person name="Cheshatsang Y."/>
            <person name="Chuda L."/>
            <person name="Citroen M."/>
            <person name="Collymore A."/>
            <person name="Cooke P."/>
            <person name="Costello M."/>
            <person name="D'Aco K."/>
            <person name="Daza R."/>
            <person name="De Haan G."/>
            <person name="DeGray S."/>
            <person name="DeMaso C."/>
            <person name="Dhargay N."/>
            <person name="Dooley K."/>
            <person name="Dooley E."/>
            <person name="Doricent M."/>
            <person name="Dorje P."/>
            <person name="Dorjee K."/>
            <person name="Dupes A."/>
            <person name="Elong R."/>
            <person name="Falk J."/>
            <person name="Farina A."/>
            <person name="Faro S."/>
            <person name="Ferguson D."/>
            <person name="Fisher S."/>
            <person name="Foley C.D."/>
            <person name="Franke A."/>
            <person name="Friedrich D."/>
            <person name="Gadbois L."/>
            <person name="Gearin G."/>
            <person name="Gearin C.R."/>
            <person name="Giannoukos G."/>
            <person name="Goode T."/>
            <person name="Graham J."/>
            <person name="Grandbois E."/>
            <person name="Grewal S."/>
            <person name="Gyaltsen K."/>
            <person name="Hafez N."/>
            <person name="Hagos B."/>
            <person name="Hall J."/>
            <person name="Henson C."/>
            <person name="Hollinger A."/>
            <person name="Honan T."/>
            <person name="Huard M.D."/>
            <person name="Hughes L."/>
            <person name="Hurhula B."/>
            <person name="Husby M.E."/>
            <person name="Kamat A."/>
            <person name="Kanga B."/>
            <person name="Kashin S."/>
            <person name="Khazanovich D."/>
            <person name="Kisner P."/>
            <person name="Lance K."/>
            <person name="Lara M."/>
            <person name="Lee W."/>
            <person name="Lennon N."/>
            <person name="Letendre F."/>
            <person name="LeVine R."/>
            <person name="Lipovsky A."/>
            <person name="Liu X."/>
            <person name="Liu J."/>
            <person name="Liu S."/>
            <person name="Lokyitsang T."/>
            <person name="Lokyitsang Y."/>
            <person name="Lubonja R."/>
            <person name="Lui A."/>
            <person name="MacDonald P."/>
            <person name="Magnisalis V."/>
            <person name="Maru K."/>
            <person name="Matthews C."/>
            <person name="McCusker W."/>
            <person name="McDonough S."/>
            <person name="Mehta T."/>
            <person name="Meldrim J."/>
            <person name="Meneus L."/>
            <person name="Mihai O."/>
            <person name="Mihalev A."/>
            <person name="Mihova T."/>
            <person name="Mittelman R."/>
            <person name="Mlenga V."/>
            <person name="Montmayeur A."/>
            <person name="Mulrain L."/>
            <person name="Navidi A."/>
            <person name="Naylor J."/>
            <person name="Negash T."/>
            <person name="Nguyen T."/>
            <person name="Nguyen N."/>
            <person name="Nicol R."/>
            <person name="Norbu C."/>
            <person name="Norbu N."/>
            <person name="Novod N."/>
            <person name="O'Neill B."/>
            <person name="Osman S."/>
            <person name="Markiewicz E."/>
            <person name="Oyono O.L."/>
            <person name="Patti C."/>
            <person name="Phunkhang P."/>
            <person name="Pierre F."/>
            <person name="Priest M."/>
            <person name="Raghuraman S."/>
            <person name="Rege F."/>
            <person name="Reyes R."/>
            <person name="Rise C."/>
            <person name="Rogov P."/>
            <person name="Ross K."/>
            <person name="Ryan E."/>
            <person name="Settipalli S."/>
            <person name="Shea T."/>
            <person name="Sherpa N."/>
            <person name="Shi L."/>
            <person name="Shih D."/>
            <person name="Sparrow T."/>
            <person name="Spaulding J."/>
            <person name="Stalker J."/>
            <person name="Stange-Thomann N."/>
            <person name="Stavropoulos S."/>
            <person name="Stone C."/>
            <person name="Strader C."/>
            <person name="Tesfaye S."/>
            <person name="Thomson T."/>
            <person name="Thoulutsang Y."/>
            <person name="Thoulutsang D."/>
            <person name="Topham K."/>
            <person name="Topping I."/>
            <person name="Tsamla T."/>
            <person name="Vassiliev H."/>
            <person name="Vo A."/>
            <person name="Wangchuk T."/>
            <person name="Wangdi T."/>
            <person name="Weiand M."/>
            <person name="Wilkinson J."/>
            <person name="Wilson A."/>
            <person name="Yadav S."/>
            <person name="Young G."/>
            <person name="Yu Q."/>
            <person name="Zembek L."/>
            <person name="Zhong D."/>
            <person name="Zimmer A."/>
            <person name="Zwirko Z."/>
            <person name="Jaffe D.B."/>
            <person name="Alvarez P."/>
            <person name="Brockman W."/>
            <person name="Butler J."/>
            <person name="Chin C."/>
            <person name="Gnerre S."/>
            <person name="Grabherr M."/>
            <person name="Kleber M."/>
            <person name="Mauceli E."/>
            <person name="MacCallum I."/>
        </authorList>
    </citation>
    <scope>NUCLEOTIDE SEQUENCE [LARGE SCALE GENOMIC DNA]</scope>
    <source>
        <strain evidence="3">Tucson 15287-2541.00</strain>
    </source>
</reference>
<feature type="chain" id="PRO_5002808641" evidence="1">
    <location>
        <begin position="35"/>
        <end position="104"/>
    </location>
</feature>
<dbReference type="EMBL" id="CH916367">
    <property type="protein sequence ID" value="EDW01505.1"/>
    <property type="molecule type" value="Genomic_DNA"/>
</dbReference>
<dbReference type="HOGENOM" id="CLU_177230_0_0_1"/>
<dbReference type="Proteomes" id="UP000001070">
    <property type="component" value="Unassembled WGS sequence"/>
</dbReference>
<organism evidence="3">
    <name type="scientific">Drosophila grimshawi</name>
    <name type="common">Hawaiian fruit fly</name>
    <name type="synonym">Idiomyia grimshawi</name>
    <dbReference type="NCBI Taxonomy" id="7222"/>
    <lineage>
        <taxon>Eukaryota</taxon>
        <taxon>Metazoa</taxon>
        <taxon>Ecdysozoa</taxon>
        <taxon>Arthropoda</taxon>
        <taxon>Hexapoda</taxon>
        <taxon>Insecta</taxon>
        <taxon>Pterygota</taxon>
        <taxon>Neoptera</taxon>
        <taxon>Endopterygota</taxon>
        <taxon>Diptera</taxon>
        <taxon>Brachycera</taxon>
        <taxon>Muscomorpha</taxon>
        <taxon>Ephydroidea</taxon>
        <taxon>Drosophilidae</taxon>
        <taxon>Drosophila</taxon>
        <taxon>Hawaiian Drosophila</taxon>
    </lineage>
</organism>
<feature type="signal peptide" evidence="1">
    <location>
        <begin position="1"/>
        <end position="34"/>
    </location>
</feature>
<sequence length="104" mass="11734">MMPPRLLRLRLLRVPLHSMELRILLLCLPTLLLATTLEPDQKSILTDNDWKKLWMRGGISADSKLDNNLDSSDSPMFEDSEVGGSKAQVIAQTATLMKCYESVF</sequence>
<keyword evidence="1" id="KW-0732">Signal</keyword>
<dbReference type="eggNOG" id="ENOG502T8N1">
    <property type="taxonomic scope" value="Eukaryota"/>
</dbReference>
<evidence type="ECO:0000256" key="1">
    <source>
        <dbReference type="SAM" id="SignalP"/>
    </source>
</evidence>
<protein>
    <submittedName>
        <fullName evidence="2">GH21472</fullName>
    </submittedName>
</protein>
<proteinExistence type="predicted"/>
<dbReference type="OMA" id="MELRILM"/>
<dbReference type="AlphaFoldDB" id="B4J9U1"/>
<dbReference type="InParanoid" id="B4J9U1"/>
<name>B4J9U1_DROGR</name>